<dbReference type="KEGG" id="mmed:Mame_05024"/>
<keyword evidence="2" id="KW-0560">Oxidoreductase</keyword>
<keyword evidence="4" id="KW-0676">Redox-active center</keyword>
<organism evidence="6 7">
    <name type="scientific">Martelella mediterranea DSM 17316</name>
    <dbReference type="NCBI Taxonomy" id="1122214"/>
    <lineage>
        <taxon>Bacteria</taxon>
        <taxon>Pseudomonadati</taxon>
        <taxon>Pseudomonadota</taxon>
        <taxon>Alphaproteobacteria</taxon>
        <taxon>Hyphomicrobiales</taxon>
        <taxon>Aurantimonadaceae</taxon>
        <taxon>Martelella</taxon>
    </lineage>
</organism>
<evidence type="ECO:0000256" key="3">
    <source>
        <dbReference type="ARBA" id="ARBA00023157"/>
    </source>
</evidence>
<dbReference type="Proteomes" id="UP000191135">
    <property type="component" value="Plasmid pMM259"/>
</dbReference>
<dbReference type="eggNOG" id="COG1651">
    <property type="taxonomic scope" value="Bacteria"/>
</dbReference>
<dbReference type="GO" id="GO:0016853">
    <property type="term" value="F:isomerase activity"/>
    <property type="evidence" value="ECO:0007669"/>
    <property type="project" value="UniProtKB-KW"/>
</dbReference>
<sequence length="256" mass="28215">MIEGRRNTLAVLATVAAAYAGFWYFPELGSTELNFEDVQYPRGFRRLSASESSSGFDLFIGMNAMGPDSLADAEARVRADICGALYGDDLSATQRVPVAFFTEYYCPYCRVQTRTLAALDARPDSNLRAIWHELPLLGQSSEVAAKAALAAKRQGAYVAFHERLMKSSFVATPEYLQALARDIGVDHQRLITDMRSAPVTEELENSAALARVFGIFGTPALIIGRTIIQGQIDEKTILRVAEMEIEEDWTSQCQTA</sequence>
<evidence type="ECO:0000259" key="5">
    <source>
        <dbReference type="Pfam" id="PF01323"/>
    </source>
</evidence>
<dbReference type="PANTHER" id="PTHR13887:SF14">
    <property type="entry name" value="DISULFIDE BOND FORMATION PROTEIN D"/>
    <property type="match status" value="1"/>
</dbReference>
<dbReference type="RefSeq" id="WP_018065813.1">
    <property type="nucleotide sequence ID" value="NZ_AQWH01000016.1"/>
</dbReference>
<evidence type="ECO:0000256" key="4">
    <source>
        <dbReference type="ARBA" id="ARBA00023284"/>
    </source>
</evidence>
<geneLocation type="plasmid" evidence="7">
    <name>pmm259</name>
</geneLocation>
<proteinExistence type="predicted"/>
<dbReference type="EMBL" id="CP020332">
    <property type="protein sequence ID" value="AQZ54316.1"/>
    <property type="molecule type" value="Genomic_DNA"/>
</dbReference>
<keyword evidence="3" id="KW-1015">Disulfide bond</keyword>
<gene>
    <name evidence="6" type="ORF">Mame_05024</name>
</gene>
<dbReference type="SUPFAM" id="SSF52833">
    <property type="entry name" value="Thioredoxin-like"/>
    <property type="match status" value="1"/>
</dbReference>
<accession>A0A1U9Z9H7</accession>
<dbReference type="GO" id="GO:0016491">
    <property type="term" value="F:oxidoreductase activity"/>
    <property type="evidence" value="ECO:0007669"/>
    <property type="project" value="UniProtKB-KW"/>
</dbReference>
<keyword evidence="1" id="KW-0732">Signal</keyword>
<evidence type="ECO:0000256" key="2">
    <source>
        <dbReference type="ARBA" id="ARBA00023002"/>
    </source>
</evidence>
<keyword evidence="6" id="KW-0614">Plasmid</keyword>
<name>A0A1U9Z9H7_9HYPH</name>
<keyword evidence="6" id="KW-0413">Isomerase</keyword>
<dbReference type="InterPro" id="IPR001853">
    <property type="entry name" value="DSBA-like_thioredoxin_dom"/>
</dbReference>
<keyword evidence="7" id="KW-1185">Reference proteome</keyword>
<dbReference type="PANTHER" id="PTHR13887">
    <property type="entry name" value="GLUTATHIONE S-TRANSFERASE KAPPA"/>
    <property type="match status" value="1"/>
</dbReference>
<feature type="domain" description="DSBA-like thioredoxin" evidence="5">
    <location>
        <begin position="98"/>
        <end position="236"/>
    </location>
</feature>
<evidence type="ECO:0000256" key="1">
    <source>
        <dbReference type="ARBA" id="ARBA00022729"/>
    </source>
</evidence>
<dbReference type="Pfam" id="PF01323">
    <property type="entry name" value="DSBA"/>
    <property type="match status" value="1"/>
</dbReference>
<reference evidence="6 7" key="1">
    <citation type="submission" date="2017-03" db="EMBL/GenBank/DDBJ databases">
        <title>Foreign affairs: Plasmid Transfer between Roseobacters and Rhizobia.</title>
        <authorList>
            <person name="Bartling P."/>
            <person name="Bunk B."/>
            <person name="Overmann J."/>
            <person name="Brinkmann H."/>
            <person name="Petersen J."/>
        </authorList>
    </citation>
    <scope>NUCLEOTIDE SEQUENCE [LARGE SCALE GENOMIC DNA]</scope>
    <source>
        <strain evidence="6 7">MACL11</strain>
        <plasmid evidence="7">Plasmid pmm259</plasmid>
    </source>
</reference>
<protein>
    <submittedName>
        <fullName evidence="6">Protein-disulfide isomerase</fullName>
    </submittedName>
</protein>
<dbReference type="OrthoDB" id="9780147at2"/>
<dbReference type="AlphaFoldDB" id="A0A1U9Z9H7"/>
<evidence type="ECO:0000313" key="6">
    <source>
        <dbReference type="EMBL" id="AQZ54316.1"/>
    </source>
</evidence>
<evidence type="ECO:0000313" key="7">
    <source>
        <dbReference type="Proteomes" id="UP000191135"/>
    </source>
</evidence>
<dbReference type="InterPro" id="IPR036249">
    <property type="entry name" value="Thioredoxin-like_sf"/>
</dbReference>
<dbReference type="Gene3D" id="3.40.30.10">
    <property type="entry name" value="Glutaredoxin"/>
    <property type="match status" value="1"/>
</dbReference>